<keyword evidence="3" id="KW-1185">Reference proteome</keyword>
<accession>A0A7Y4LBD0</accession>
<dbReference type="Pfam" id="PF00903">
    <property type="entry name" value="Glyoxalase"/>
    <property type="match status" value="1"/>
</dbReference>
<proteinExistence type="predicted"/>
<evidence type="ECO:0000259" key="1">
    <source>
        <dbReference type="PROSITE" id="PS51819"/>
    </source>
</evidence>
<dbReference type="RefSeq" id="WP_171589418.1">
    <property type="nucleotide sequence ID" value="NZ_JABGBO010000012.1"/>
</dbReference>
<dbReference type="InterPro" id="IPR029068">
    <property type="entry name" value="Glyas_Bleomycin-R_OHBP_Dase"/>
</dbReference>
<dbReference type="Proteomes" id="UP000541421">
    <property type="component" value="Unassembled WGS sequence"/>
</dbReference>
<evidence type="ECO:0000313" key="2">
    <source>
        <dbReference type="EMBL" id="NOL50434.1"/>
    </source>
</evidence>
<comment type="caution">
    <text evidence="2">The sequence shown here is derived from an EMBL/GenBank/DDBJ whole genome shotgun (WGS) entry which is preliminary data.</text>
</comment>
<dbReference type="Gene3D" id="3.10.180.10">
    <property type="entry name" value="2,3-Dihydroxybiphenyl 1,2-Dioxygenase, domain 1"/>
    <property type="match status" value="1"/>
</dbReference>
<evidence type="ECO:0000313" key="3">
    <source>
        <dbReference type="Proteomes" id="UP000541421"/>
    </source>
</evidence>
<dbReference type="InterPro" id="IPR004360">
    <property type="entry name" value="Glyas_Fos-R_dOase_dom"/>
</dbReference>
<feature type="domain" description="VOC" evidence="1">
    <location>
        <begin position="9"/>
        <end position="148"/>
    </location>
</feature>
<sequence>MSEVMKMTAPMEVGVACLDLDKQQQFYVDVLGMKVISKYVISAEMAATTALSCESYTVIRLQTPWGERIKLLHSNITQPVADSPKFILERANTIYLTFIVDNLEQMMQKLSDNGIVFSTGTQKVEVRPGVYLAFCEDPEGNILEFVQYADIREYRSDLML</sequence>
<dbReference type="InterPro" id="IPR037523">
    <property type="entry name" value="VOC_core"/>
</dbReference>
<reference evidence="2 3" key="1">
    <citation type="submission" date="2020-05" db="EMBL/GenBank/DDBJ databases">
        <authorList>
            <person name="Niu N."/>
        </authorList>
    </citation>
    <scope>NUCLEOTIDE SEQUENCE [LARGE SCALE GENOMIC DNA]</scope>
    <source>
        <strain evidence="2 3">LMG10982</strain>
    </source>
</reference>
<dbReference type="AlphaFoldDB" id="A0A7Y4LBD0"/>
<dbReference type="EMBL" id="JABGBO010000012">
    <property type="protein sequence ID" value="NOL50434.1"/>
    <property type="molecule type" value="Genomic_DNA"/>
</dbReference>
<organism evidence="2 3">
    <name type="scientific">Pelistega europaea</name>
    <dbReference type="NCBI Taxonomy" id="106147"/>
    <lineage>
        <taxon>Bacteria</taxon>
        <taxon>Pseudomonadati</taxon>
        <taxon>Pseudomonadota</taxon>
        <taxon>Betaproteobacteria</taxon>
        <taxon>Burkholderiales</taxon>
        <taxon>Alcaligenaceae</taxon>
        <taxon>Pelistega</taxon>
    </lineage>
</organism>
<dbReference type="SUPFAM" id="SSF54593">
    <property type="entry name" value="Glyoxalase/Bleomycin resistance protein/Dihydroxybiphenyl dioxygenase"/>
    <property type="match status" value="1"/>
</dbReference>
<dbReference type="PROSITE" id="PS51819">
    <property type="entry name" value="VOC"/>
    <property type="match status" value="1"/>
</dbReference>
<protein>
    <submittedName>
        <fullName evidence="2">VOC family protein</fullName>
    </submittedName>
</protein>
<gene>
    <name evidence="2" type="ORF">HKX40_09865</name>
</gene>
<name>A0A7Y4LBD0_9BURK</name>
<dbReference type="CDD" id="cd06587">
    <property type="entry name" value="VOC"/>
    <property type="match status" value="1"/>
</dbReference>